<dbReference type="EMBL" id="PVTO01000025">
    <property type="protein sequence ID" value="PRY78661.1"/>
    <property type="molecule type" value="Genomic_DNA"/>
</dbReference>
<evidence type="ECO:0000313" key="3">
    <source>
        <dbReference type="EMBL" id="PRY78661.1"/>
    </source>
</evidence>
<reference evidence="3 4" key="1">
    <citation type="submission" date="2018-03" db="EMBL/GenBank/DDBJ databases">
        <title>Genomic Encyclopedia of Archaeal and Bacterial Type Strains, Phase II (KMG-II): from individual species to whole genera.</title>
        <authorList>
            <person name="Goeker M."/>
        </authorList>
    </citation>
    <scope>NUCLEOTIDE SEQUENCE [LARGE SCALE GENOMIC DNA]</scope>
    <source>
        <strain evidence="3 4">DSM 13175</strain>
    </source>
</reference>
<dbReference type="Pfam" id="PF07470">
    <property type="entry name" value="Glyco_hydro_88"/>
    <property type="match status" value="1"/>
</dbReference>
<keyword evidence="2" id="KW-1133">Transmembrane helix</keyword>
<dbReference type="InterPro" id="IPR012341">
    <property type="entry name" value="6hp_glycosidase-like_sf"/>
</dbReference>
<dbReference type="Gene3D" id="1.50.10.10">
    <property type="match status" value="1"/>
</dbReference>
<dbReference type="AlphaFoldDB" id="A0A2T0W0X3"/>
<dbReference type="GO" id="GO:0016787">
    <property type="term" value="F:hydrolase activity"/>
    <property type="evidence" value="ECO:0007669"/>
    <property type="project" value="UniProtKB-KW"/>
</dbReference>
<keyword evidence="2" id="KW-0812">Transmembrane</keyword>
<accession>A0A2T0W0X3</accession>
<dbReference type="SUPFAM" id="SSF48208">
    <property type="entry name" value="Six-hairpin glycosidases"/>
    <property type="match status" value="1"/>
</dbReference>
<proteinExistence type="predicted"/>
<keyword evidence="1 3" id="KW-0378">Hydrolase</keyword>
<comment type="caution">
    <text evidence="3">The sequence shown here is derived from an EMBL/GenBank/DDBJ whole genome shotgun (WGS) entry which is preliminary data.</text>
</comment>
<keyword evidence="4" id="KW-1185">Reference proteome</keyword>
<evidence type="ECO:0000256" key="1">
    <source>
        <dbReference type="ARBA" id="ARBA00022801"/>
    </source>
</evidence>
<organism evidence="3 4">
    <name type="scientific">Alkalibacterium olivapovliticus</name>
    <dbReference type="NCBI Taxonomy" id="99907"/>
    <lineage>
        <taxon>Bacteria</taxon>
        <taxon>Bacillati</taxon>
        <taxon>Bacillota</taxon>
        <taxon>Bacilli</taxon>
        <taxon>Lactobacillales</taxon>
        <taxon>Carnobacteriaceae</taxon>
        <taxon>Alkalibacterium</taxon>
    </lineage>
</organism>
<evidence type="ECO:0000256" key="2">
    <source>
        <dbReference type="SAM" id="Phobius"/>
    </source>
</evidence>
<name>A0A2T0W0X3_9LACT</name>
<gene>
    <name evidence="3" type="ORF">CLV38_12532</name>
</gene>
<feature type="transmembrane region" description="Helical" evidence="2">
    <location>
        <begin position="39"/>
        <end position="56"/>
    </location>
</feature>
<protein>
    <submittedName>
        <fullName evidence="3">Glycosyl hydrolase family 88</fullName>
    </submittedName>
</protein>
<evidence type="ECO:0000313" key="4">
    <source>
        <dbReference type="Proteomes" id="UP000238205"/>
    </source>
</evidence>
<sequence length="57" mass="6386">MEHMTEEDGEALRVKGICIGTSTGTYDYYVDRPTSTDDLHGVGAFLFAMMALYDYVK</sequence>
<dbReference type="Proteomes" id="UP000238205">
    <property type="component" value="Unassembled WGS sequence"/>
</dbReference>
<dbReference type="InterPro" id="IPR008928">
    <property type="entry name" value="6-hairpin_glycosidase_sf"/>
</dbReference>
<dbReference type="GO" id="GO:0005975">
    <property type="term" value="P:carbohydrate metabolic process"/>
    <property type="evidence" value="ECO:0007669"/>
    <property type="project" value="InterPro"/>
</dbReference>
<dbReference type="InterPro" id="IPR010905">
    <property type="entry name" value="Glyco_hydro_88"/>
</dbReference>
<keyword evidence="2" id="KW-0472">Membrane</keyword>